<name>A0ABN3XR80_9ACTN</name>
<feature type="domain" description="HTH tetR-type" evidence="3">
    <location>
        <begin position="8"/>
        <end position="68"/>
    </location>
</feature>
<dbReference type="EMBL" id="BAAAWD010000004">
    <property type="protein sequence ID" value="GAA2989209.1"/>
    <property type="molecule type" value="Genomic_DNA"/>
</dbReference>
<organism evidence="4 5">
    <name type="scientific">Streptosporangium longisporum</name>
    <dbReference type="NCBI Taxonomy" id="46187"/>
    <lineage>
        <taxon>Bacteria</taxon>
        <taxon>Bacillati</taxon>
        <taxon>Actinomycetota</taxon>
        <taxon>Actinomycetes</taxon>
        <taxon>Streptosporangiales</taxon>
        <taxon>Streptosporangiaceae</taxon>
        <taxon>Streptosporangium</taxon>
    </lineage>
</organism>
<evidence type="ECO:0000256" key="2">
    <source>
        <dbReference type="PROSITE-ProRule" id="PRU00335"/>
    </source>
</evidence>
<evidence type="ECO:0000256" key="1">
    <source>
        <dbReference type="ARBA" id="ARBA00023125"/>
    </source>
</evidence>
<dbReference type="SUPFAM" id="SSF46689">
    <property type="entry name" value="Homeodomain-like"/>
    <property type="match status" value="1"/>
</dbReference>
<dbReference type="InterPro" id="IPR050109">
    <property type="entry name" value="HTH-type_TetR-like_transc_reg"/>
</dbReference>
<dbReference type="InterPro" id="IPR036271">
    <property type="entry name" value="Tet_transcr_reg_TetR-rel_C_sf"/>
</dbReference>
<dbReference type="InterPro" id="IPR001647">
    <property type="entry name" value="HTH_TetR"/>
</dbReference>
<evidence type="ECO:0000313" key="5">
    <source>
        <dbReference type="Proteomes" id="UP001499930"/>
    </source>
</evidence>
<evidence type="ECO:0000259" key="3">
    <source>
        <dbReference type="PROSITE" id="PS50977"/>
    </source>
</evidence>
<evidence type="ECO:0000313" key="4">
    <source>
        <dbReference type="EMBL" id="GAA2989209.1"/>
    </source>
</evidence>
<reference evidence="4 5" key="1">
    <citation type="journal article" date="2019" name="Int. J. Syst. Evol. Microbiol.">
        <title>The Global Catalogue of Microorganisms (GCM) 10K type strain sequencing project: providing services to taxonomists for standard genome sequencing and annotation.</title>
        <authorList>
            <consortium name="The Broad Institute Genomics Platform"/>
            <consortium name="The Broad Institute Genome Sequencing Center for Infectious Disease"/>
            <person name="Wu L."/>
            <person name="Ma J."/>
        </authorList>
    </citation>
    <scope>NUCLEOTIDE SEQUENCE [LARGE SCALE GENOMIC DNA]</scope>
    <source>
        <strain evidence="4 5">JCM 3106</strain>
    </source>
</reference>
<dbReference type="PROSITE" id="PS50977">
    <property type="entry name" value="HTH_TETR_2"/>
    <property type="match status" value="1"/>
</dbReference>
<feature type="DNA-binding region" description="H-T-H motif" evidence="2">
    <location>
        <begin position="31"/>
        <end position="50"/>
    </location>
</feature>
<keyword evidence="1 2" id="KW-0238">DNA-binding</keyword>
<dbReference type="SUPFAM" id="SSF48498">
    <property type="entry name" value="Tetracyclin repressor-like, C-terminal domain"/>
    <property type="match status" value="1"/>
</dbReference>
<accession>A0ABN3XR80</accession>
<gene>
    <name evidence="4" type="ORF">GCM10017559_06430</name>
</gene>
<dbReference type="Proteomes" id="UP001499930">
    <property type="component" value="Unassembled WGS sequence"/>
</dbReference>
<dbReference type="PANTHER" id="PTHR30055:SF226">
    <property type="entry name" value="HTH-TYPE TRANSCRIPTIONAL REGULATOR PKSA"/>
    <property type="match status" value="1"/>
</dbReference>
<dbReference type="InterPro" id="IPR009057">
    <property type="entry name" value="Homeodomain-like_sf"/>
</dbReference>
<comment type="caution">
    <text evidence="4">The sequence shown here is derived from an EMBL/GenBank/DDBJ whole genome shotgun (WGS) entry which is preliminary data.</text>
</comment>
<dbReference type="Gene3D" id="1.10.10.60">
    <property type="entry name" value="Homeodomain-like"/>
    <property type="match status" value="1"/>
</dbReference>
<dbReference type="Pfam" id="PF00440">
    <property type="entry name" value="TetR_N"/>
    <property type="match status" value="1"/>
</dbReference>
<keyword evidence="5" id="KW-1185">Reference proteome</keyword>
<dbReference type="PANTHER" id="PTHR30055">
    <property type="entry name" value="HTH-TYPE TRANSCRIPTIONAL REGULATOR RUTR"/>
    <property type="match status" value="1"/>
</dbReference>
<proteinExistence type="predicted"/>
<sequence>MSPEERLAERRERLIAAAYVLYSDPGFPETTIERLCARARISNRAFYECFSGREELMQALHARCIQETLESMYKAIDQVPDTLADRVEAGVTEYIRFVTEDRRRARILHMEVRRAGDCLITSRQLGVAGFVDAIKANVADLPEATKANQHLLALGMIGAVQELLIEWVLSDDPPPVESLISTAIHIFRRSFVT</sequence>
<protein>
    <recommendedName>
        <fullName evidence="3">HTH tetR-type domain-containing protein</fullName>
    </recommendedName>
</protein>
<dbReference type="Gene3D" id="1.10.357.10">
    <property type="entry name" value="Tetracycline Repressor, domain 2"/>
    <property type="match status" value="1"/>
</dbReference>